<sequence>MMIYLSDINNLGRYPHPSALRHHTLTDLTSKTRVHAPRDRALFLDISICVSHSAPDAPTTRTHYRRRW</sequence>
<reference evidence="1 2" key="1">
    <citation type="journal article" date="2022" name="Nat. Ecol. Evol.">
        <title>A masculinizing supergene underlies an exaggerated male reproductive morph in a spider.</title>
        <authorList>
            <person name="Hendrickx F."/>
            <person name="De Corte Z."/>
            <person name="Sonet G."/>
            <person name="Van Belleghem S.M."/>
            <person name="Kostlbacher S."/>
            <person name="Vangestel C."/>
        </authorList>
    </citation>
    <scope>NUCLEOTIDE SEQUENCE [LARGE SCALE GENOMIC DNA]</scope>
    <source>
        <strain evidence="1">W744_W776</strain>
    </source>
</reference>
<accession>A0AAV6TFI6</accession>
<dbReference type="Proteomes" id="UP000827092">
    <property type="component" value="Unassembled WGS sequence"/>
</dbReference>
<dbReference type="EMBL" id="JAFNEN010005187">
    <property type="protein sequence ID" value="KAG8170569.1"/>
    <property type="molecule type" value="Genomic_DNA"/>
</dbReference>
<gene>
    <name evidence="1" type="ORF">JTE90_002009</name>
</gene>
<protein>
    <submittedName>
        <fullName evidence="1">Uncharacterized protein</fullName>
    </submittedName>
</protein>
<name>A0AAV6TFI6_9ARAC</name>
<comment type="caution">
    <text evidence="1">The sequence shown here is derived from an EMBL/GenBank/DDBJ whole genome shotgun (WGS) entry which is preliminary data.</text>
</comment>
<keyword evidence="2" id="KW-1185">Reference proteome</keyword>
<organism evidence="1 2">
    <name type="scientific">Oedothorax gibbosus</name>
    <dbReference type="NCBI Taxonomy" id="931172"/>
    <lineage>
        <taxon>Eukaryota</taxon>
        <taxon>Metazoa</taxon>
        <taxon>Ecdysozoa</taxon>
        <taxon>Arthropoda</taxon>
        <taxon>Chelicerata</taxon>
        <taxon>Arachnida</taxon>
        <taxon>Araneae</taxon>
        <taxon>Araneomorphae</taxon>
        <taxon>Entelegynae</taxon>
        <taxon>Araneoidea</taxon>
        <taxon>Linyphiidae</taxon>
        <taxon>Erigoninae</taxon>
        <taxon>Oedothorax</taxon>
    </lineage>
</organism>
<evidence type="ECO:0000313" key="2">
    <source>
        <dbReference type="Proteomes" id="UP000827092"/>
    </source>
</evidence>
<proteinExistence type="predicted"/>
<evidence type="ECO:0000313" key="1">
    <source>
        <dbReference type="EMBL" id="KAG8170569.1"/>
    </source>
</evidence>
<dbReference type="AlphaFoldDB" id="A0AAV6TFI6"/>